<keyword evidence="1" id="KW-0812">Transmembrane</keyword>
<dbReference type="RefSeq" id="WP_121066491.1">
    <property type="nucleotide sequence ID" value="NZ_RBIQ01000008.1"/>
</dbReference>
<keyword evidence="1" id="KW-1133">Transmembrane helix</keyword>
<evidence type="ECO:0000313" key="2">
    <source>
        <dbReference type="EMBL" id="RKR13056.1"/>
    </source>
</evidence>
<name>A0A495E8C4_9FLAO</name>
<dbReference type="EMBL" id="RBIQ01000008">
    <property type="protein sequence ID" value="RKR13056.1"/>
    <property type="molecule type" value="Genomic_DNA"/>
</dbReference>
<feature type="transmembrane region" description="Helical" evidence="1">
    <location>
        <begin position="36"/>
        <end position="57"/>
    </location>
</feature>
<feature type="transmembrane region" description="Helical" evidence="1">
    <location>
        <begin position="64"/>
        <end position="85"/>
    </location>
</feature>
<accession>A0A495E8C4</accession>
<keyword evidence="1" id="KW-0472">Membrane</keyword>
<evidence type="ECO:0000256" key="1">
    <source>
        <dbReference type="SAM" id="Phobius"/>
    </source>
</evidence>
<proteinExistence type="predicted"/>
<reference evidence="2 3" key="1">
    <citation type="submission" date="2018-10" db="EMBL/GenBank/DDBJ databases">
        <title>Genomic Encyclopedia of Archaeal and Bacterial Type Strains, Phase II (KMG-II): from individual species to whole genera.</title>
        <authorList>
            <person name="Goeker M."/>
        </authorList>
    </citation>
    <scope>NUCLEOTIDE SEQUENCE [LARGE SCALE GENOMIC DNA]</scope>
    <source>
        <strain evidence="2 3">DSM 25230</strain>
    </source>
</reference>
<protein>
    <submittedName>
        <fullName evidence="2">Uncharacterized protein</fullName>
    </submittedName>
</protein>
<comment type="caution">
    <text evidence="2">The sequence shown here is derived from an EMBL/GenBank/DDBJ whole genome shotgun (WGS) entry which is preliminary data.</text>
</comment>
<keyword evidence="3" id="KW-1185">Reference proteome</keyword>
<evidence type="ECO:0000313" key="3">
    <source>
        <dbReference type="Proteomes" id="UP000269412"/>
    </source>
</evidence>
<dbReference type="Proteomes" id="UP000269412">
    <property type="component" value="Unassembled WGS sequence"/>
</dbReference>
<sequence length="286" mass="32577">MKKKSKLFLVATILFFGLLIYLKYFASAGADGLSTFFPTVVVLVLFVCSLIAFLFSFFTNSIKIPILIIALGAFGCIATLLYFSFDYTSQHKEQIENKKKWIKTKSFKNIENGIAFQHVSGTINAYTGNTPIVNNIHIAIENETIYVPSEFSYSPSDIIRKELKNSTISLKKHLKKTFSSNKVLLECDLKKVNNSNFKNLPNESEIYKIEFSGKNENCRKAIVNNWLPNYENTPEEIFFISKSEKANSYLIILINSPMFSISANVSKMGSSDVKDKNKWYNTIYFL</sequence>
<organism evidence="2 3">
    <name type="scientific">Maribacter vaceletii</name>
    <dbReference type="NCBI Taxonomy" id="1206816"/>
    <lineage>
        <taxon>Bacteria</taxon>
        <taxon>Pseudomonadati</taxon>
        <taxon>Bacteroidota</taxon>
        <taxon>Flavobacteriia</taxon>
        <taxon>Flavobacteriales</taxon>
        <taxon>Flavobacteriaceae</taxon>
        <taxon>Maribacter</taxon>
    </lineage>
</organism>
<dbReference type="AlphaFoldDB" id="A0A495E8C4"/>
<gene>
    <name evidence="2" type="ORF">CLV91_1770</name>
</gene>
<feature type="transmembrane region" description="Helical" evidence="1">
    <location>
        <begin position="7"/>
        <end position="24"/>
    </location>
</feature>